<feature type="transmembrane region" description="Helical" evidence="1">
    <location>
        <begin position="141"/>
        <end position="165"/>
    </location>
</feature>
<feature type="transmembrane region" description="Helical" evidence="1">
    <location>
        <begin position="290"/>
        <end position="313"/>
    </location>
</feature>
<proteinExistence type="predicted"/>
<feature type="transmembrane region" description="Helical" evidence="1">
    <location>
        <begin position="221"/>
        <end position="244"/>
    </location>
</feature>
<name>A0A934RSY6_9BACT</name>
<keyword evidence="1" id="KW-0472">Membrane</keyword>
<dbReference type="PANTHER" id="PTHR23526:SF2">
    <property type="entry name" value="MAJOR FACILITATOR SUPERFAMILY (MFS) PROFILE DOMAIN-CONTAINING PROTEIN"/>
    <property type="match status" value="1"/>
</dbReference>
<dbReference type="AlphaFoldDB" id="A0A934RSY6"/>
<evidence type="ECO:0000313" key="2">
    <source>
        <dbReference type="EMBL" id="MBK1834474.1"/>
    </source>
</evidence>
<protein>
    <submittedName>
        <fullName evidence="2">MFS transporter</fullName>
    </submittedName>
</protein>
<dbReference type="RefSeq" id="WP_200391909.1">
    <property type="nucleotide sequence ID" value="NZ_JAENIO010000024.1"/>
</dbReference>
<feature type="transmembrane region" description="Helical" evidence="1">
    <location>
        <begin position="52"/>
        <end position="72"/>
    </location>
</feature>
<dbReference type="InterPro" id="IPR036259">
    <property type="entry name" value="MFS_trans_sf"/>
</dbReference>
<comment type="caution">
    <text evidence="2">The sequence shown here is derived from an EMBL/GenBank/DDBJ whole genome shotgun (WGS) entry which is preliminary data.</text>
</comment>
<feature type="transmembrane region" description="Helical" evidence="1">
    <location>
        <begin position="171"/>
        <end position="195"/>
    </location>
</feature>
<feature type="transmembrane region" description="Helical" evidence="1">
    <location>
        <begin position="21"/>
        <end position="46"/>
    </location>
</feature>
<organism evidence="2 3">
    <name type="scientific">Roseibacillus ishigakijimensis</name>
    <dbReference type="NCBI Taxonomy" id="454146"/>
    <lineage>
        <taxon>Bacteria</taxon>
        <taxon>Pseudomonadati</taxon>
        <taxon>Verrucomicrobiota</taxon>
        <taxon>Verrucomicrobiia</taxon>
        <taxon>Verrucomicrobiales</taxon>
        <taxon>Verrucomicrobiaceae</taxon>
        <taxon>Roseibacillus</taxon>
    </lineage>
</organism>
<feature type="transmembrane region" description="Helical" evidence="1">
    <location>
        <begin position="79"/>
        <end position="98"/>
    </location>
</feature>
<keyword evidence="1" id="KW-1133">Transmembrane helix</keyword>
<dbReference type="SUPFAM" id="SSF103473">
    <property type="entry name" value="MFS general substrate transporter"/>
    <property type="match status" value="1"/>
</dbReference>
<dbReference type="Gene3D" id="1.20.1250.20">
    <property type="entry name" value="MFS general substrate transporter like domains"/>
    <property type="match status" value="2"/>
</dbReference>
<keyword evidence="3" id="KW-1185">Reference proteome</keyword>
<dbReference type="EMBL" id="JAENIO010000024">
    <property type="protein sequence ID" value="MBK1834474.1"/>
    <property type="molecule type" value="Genomic_DNA"/>
</dbReference>
<evidence type="ECO:0000313" key="3">
    <source>
        <dbReference type="Proteomes" id="UP000604083"/>
    </source>
</evidence>
<dbReference type="Proteomes" id="UP000604083">
    <property type="component" value="Unassembled WGS sequence"/>
</dbReference>
<accession>A0A934RSY6</accession>
<sequence length="404" mass="44308">MFNLPSDSQWNRRTFRLELVRSLPAGVIETVGTTFAVFLAVSVFGASQTQKAVLVASASVGLLLSLFVVQFVRRLGCSVNAAICGLSFFAAAGFLLAACQPESLLWYLVGMCGAQLGLTLSMPLFSQIYRRHYPDLNRGQLFAFTAIFRKLAAVLTGLAFGFWLRERPDDYPWLLSCYALCCVLMAVCVMAMAPIKLRKTVGVRLFDAFGHVRSDAPFRKLLIAWMVLGFGNLLCFGIFVEFVANPDYGYGLSADQVSLITTTTPEACFLVTVFLWGVVFDRVNFFSVRIIINLFFIAAVLVFFLGGAVWALYLGLALHGIGKAGGNVAWSLWVTKFAHEDHVAEYMSVHTFLTGCRGTAAPFIGFTVAAAFSPQVVGIIGATLMTLSTFMILPQFKESLRKDD</sequence>
<reference evidence="2" key="1">
    <citation type="submission" date="2021-01" db="EMBL/GenBank/DDBJ databases">
        <title>Modified the classification status of verrucomicrobia.</title>
        <authorList>
            <person name="Feng X."/>
        </authorList>
    </citation>
    <scope>NUCLEOTIDE SEQUENCE</scope>
    <source>
        <strain evidence="2">KCTC 12986</strain>
    </source>
</reference>
<gene>
    <name evidence="2" type="ORF">JIN78_10420</name>
</gene>
<feature type="transmembrane region" description="Helical" evidence="1">
    <location>
        <begin position="256"/>
        <end position="278"/>
    </location>
</feature>
<evidence type="ECO:0000256" key="1">
    <source>
        <dbReference type="SAM" id="Phobius"/>
    </source>
</evidence>
<keyword evidence="1" id="KW-0812">Transmembrane</keyword>
<feature type="transmembrane region" description="Helical" evidence="1">
    <location>
        <begin position="104"/>
        <end position="129"/>
    </location>
</feature>
<feature type="transmembrane region" description="Helical" evidence="1">
    <location>
        <begin position="372"/>
        <end position="393"/>
    </location>
</feature>
<dbReference type="InterPro" id="IPR052528">
    <property type="entry name" value="Sugar_transport-like"/>
</dbReference>
<dbReference type="CDD" id="cd06174">
    <property type="entry name" value="MFS"/>
    <property type="match status" value="1"/>
</dbReference>
<dbReference type="PANTHER" id="PTHR23526">
    <property type="entry name" value="INTEGRAL MEMBRANE TRANSPORT PROTEIN-RELATED"/>
    <property type="match status" value="1"/>
</dbReference>